<dbReference type="PROSITE" id="PS50987">
    <property type="entry name" value="HTH_ARSR_2"/>
    <property type="match status" value="1"/>
</dbReference>
<dbReference type="PANTHER" id="PTHR43132:SF2">
    <property type="entry name" value="ARSENICAL RESISTANCE OPERON REPRESSOR ARSR-RELATED"/>
    <property type="match status" value="1"/>
</dbReference>
<dbReference type="Proteomes" id="UP000572377">
    <property type="component" value="Unassembled WGS sequence"/>
</dbReference>
<sequence>MKENSVIACDLLKAIAQETRLLILCSLLPGERTVSDIEQELGMRQAAVSQQLSRLRLQGIVSSRRDGKTVYYRLEDPRTEQILRTLHGIFCTEPKS</sequence>
<evidence type="ECO:0000256" key="2">
    <source>
        <dbReference type="ARBA" id="ARBA00023125"/>
    </source>
</evidence>
<keyword evidence="6" id="KW-1185">Reference proteome</keyword>
<dbReference type="Pfam" id="PF01022">
    <property type="entry name" value="HTH_5"/>
    <property type="match status" value="1"/>
</dbReference>
<dbReference type="InterPro" id="IPR011991">
    <property type="entry name" value="ArsR-like_HTH"/>
</dbReference>
<dbReference type="SMART" id="SM00418">
    <property type="entry name" value="HTH_ARSR"/>
    <property type="match status" value="1"/>
</dbReference>
<dbReference type="CDD" id="cd00090">
    <property type="entry name" value="HTH_ARSR"/>
    <property type="match status" value="1"/>
</dbReference>
<keyword evidence="1" id="KW-0805">Transcription regulation</keyword>
<evidence type="ECO:0000256" key="1">
    <source>
        <dbReference type="ARBA" id="ARBA00023015"/>
    </source>
</evidence>
<dbReference type="AlphaFoldDB" id="A0A849L0R6"/>
<dbReference type="Gene3D" id="1.10.10.10">
    <property type="entry name" value="Winged helix-like DNA-binding domain superfamily/Winged helix DNA-binding domain"/>
    <property type="match status" value="1"/>
</dbReference>
<proteinExistence type="predicted"/>
<keyword evidence="3" id="KW-0804">Transcription</keyword>
<dbReference type="InterPro" id="IPR001845">
    <property type="entry name" value="HTH_ArsR_DNA-bd_dom"/>
</dbReference>
<dbReference type="InterPro" id="IPR051011">
    <property type="entry name" value="Metal_resp_trans_reg"/>
</dbReference>
<comment type="caution">
    <text evidence="5">The sequence shown here is derived from an EMBL/GenBank/DDBJ whole genome shotgun (WGS) entry which is preliminary data.</text>
</comment>
<dbReference type="RefSeq" id="WP_171323185.1">
    <property type="nucleotide sequence ID" value="NZ_JABFBC010000001.1"/>
</dbReference>
<accession>A0A849L0R6</accession>
<keyword evidence="2" id="KW-0238">DNA-binding</keyword>
<evidence type="ECO:0000313" key="5">
    <source>
        <dbReference type="EMBL" id="NNU79862.1"/>
    </source>
</evidence>
<dbReference type="InterPro" id="IPR036388">
    <property type="entry name" value="WH-like_DNA-bd_sf"/>
</dbReference>
<feature type="domain" description="HTH arsR-type" evidence="4">
    <location>
        <begin position="1"/>
        <end position="94"/>
    </location>
</feature>
<protein>
    <submittedName>
        <fullName evidence="5">Helix-turn-helix transcriptional regulator</fullName>
    </submittedName>
</protein>
<dbReference type="PANTHER" id="PTHR43132">
    <property type="entry name" value="ARSENICAL RESISTANCE OPERON REPRESSOR ARSR-RELATED"/>
    <property type="match status" value="1"/>
</dbReference>
<dbReference type="NCBIfam" id="NF033788">
    <property type="entry name" value="HTH_metalloreg"/>
    <property type="match status" value="1"/>
</dbReference>
<name>A0A849L0R6_9RHOB</name>
<evidence type="ECO:0000256" key="3">
    <source>
        <dbReference type="ARBA" id="ARBA00023163"/>
    </source>
</evidence>
<dbReference type="GO" id="GO:0003677">
    <property type="term" value="F:DNA binding"/>
    <property type="evidence" value="ECO:0007669"/>
    <property type="project" value="UniProtKB-KW"/>
</dbReference>
<gene>
    <name evidence="5" type="ORF">HMH01_05340</name>
</gene>
<dbReference type="SUPFAM" id="SSF46785">
    <property type="entry name" value="Winged helix' DNA-binding domain"/>
    <property type="match status" value="1"/>
</dbReference>
<evidence type="ECO:0000313" key="6">
    <source>
        <dbReference type="Proteomes" id="UP000572377"/>
    </source>
</evidence>
<dbReference type="EMBL" id="JABFBC010000001">
    <property type="protein sequence ID" value="NNU79862.1"/>
    <property type="molecule type" value="Genomic_DNA"/>
</dbReference>
<dbReference type="GO" id="GO:0003700">
    <property type="term" value="F:DNA-binding transcription factor activity"/>
    <property type="evidence" value="ECO:0007669"/>
    <property type="project" value="InterPro"/>
</dbReference>
<organism evidence="5 6">
    <name type="scientific">Halovulum dunhuangense</name>
    <dbReference type="NCBI Taxonomy" id="1505036"/>
    <lineage>
        <taxon>Bacteria</taxon>
        <taxon>Pseudomonadati</taxon>
        <taxon>Pseudomonadota</taxon>
        <taxon>Alphaproteobacteria</taxon>
        <taxon>Rhodobacterales</taxon>
        <taxon>Paracoccaceae</taxon>
        <taxon>Halovulum</taxon>
    </lineage>
</organism>
<dbReference type="InterPro" id="IPR036390">
    <property type="entry name" value="WH_DNA-bd_sf"/>
</dbReference>
<reference evidence="5 6" key="1">
    <citation type="submission" date="2020-05" db="EMBL/GenBank/DDBJ databases">
        <title>Gimesia benthica sp. nov., a novel planctomycete isolated from a deep-sea water sample of the Northwest Indian Ocean.</title>
        <authorList>
            <person name="Wang J."/>
            <person name="Ruan C."/>
            <person name="Song L."/>
            <person name="Zhu Y."/>
            <person name="Li A."/>
            <person name="Zheng X."/>
            <person name="Wang L."/>
            <person name="Lu Z."/>
            <person name="Huang Y."/>
            <person name="Du W."/>
            <person name="Zhou Y."/>
            <person name="Huang L."/>
            <person name="Dai X."/>
        </authorList>
    </citation>
    <scope>NUCLEOTIDE SEQUENCE [LARGE SCALE GENOMIC DNA]</scope>
    <source>
        <strain evidence="5 6">YYQ-30</strain>
    </source>
</reference>
<dbReference type="PRINTS" id="PR00778">
    <property type="entry name" value="HTHARSR"/>
</dbReference>
<evidence type="ECO:0000259" key="4">
    <source>
        <dbReference type="PROSITE" id="PS50987"/>
    </source>
</evidence>